<evidence type="ECO:0000313" key="1">
    <source>
        <dbReference type="EMBL" id="MET4575349.1"/>
    </source>
</evidence>
<evidence type="ECO:0000313" key="2">
    <source>
        <dbReference type="Proteomes" id="UP001549320"/>
    </source>
</evidence>
<comment type="caution">
    <text evidence="1">The sequence shown here is derived from an EMBL/GenBank/DDBJ whole genome shotgun (WGS) entry which is preliminary data.</text>
</comment>
<sequence>MLCRPRFKAAAVQAVAVLLYTDAIVGSACRCPRFHQCRPSKRVRACLPPYQALARSCRGNTDNEHAPAFRYKSQLRASRRLCRTPQLPPRANRRFISGCGIWAPSPSGRTDFRPMVAQLKLE</sequence>
<gene>
    <name evidence="1" type="ORF">ABIE13_000446</name>
</gene>
<keyword evidence="2" id="KW-1185">Reference proteome</keyword>
<proteinExistence type="predicted"/>
<evidence type="ECO:0008006" key="3">
    <source>
        <dbReference type="Google" id="ProtNLM"/>
    </source>
</evidence>
<name>A0ABV2Q2T9_9BURK</name>
<accession>A0ABV2Q2T9</accession>
<dbReference type="Proteomes" id="UP001549320">
    <property type="component" value="Unassembled WGS sequence"/>
</dbReference>
<reference evidence="1 2" key="1">
    <citation type="submission" date="2024-06" db="EMBL/GenBank/DDBJ databases">
        <title>Sorghum-associated microbial communities from plants grown in Nebraska, USA.</title>
        <authorList>
            <person name="Schachtman D."/>
        </authorList>
    </citation>
    <scope>NUCLEOTIDE SEQUENCE [LARGE SCALE GENOMIC DNA]</scope>
    <source>
        <strain evidence="1 2">2709</strain>
    </source>
</reference>
<organism evidence="1 2">
    <name type="scientific">Ottowia thiooxydans</name>
    <dbReference type="NCBI Taxonomy" id="219182"/>
    <lineage>
        <taxon>Bacteria</taxon>
        <taxon>Pseudomonadati</taxon>
        <taxon>Pseudomonadota</taxon>
        <taxon>Betaproteobacteria</taxon>
        <taxon>Burkholderiales</taxon>
        <taxon>Comamonadaceae</taxon>
        <taxon>Ottowia</taxon>
    </lineage>
</organism>
<dbReference type="EMBL" id="JBEPSH010000001">
    <property type="protein sequence ID" value="MET4575349.1"/>
    <property type="molecule type" value="Genomic_DNA"/>
</dbReference>
<protein>
    <recommendedName>
        <fullName evidence="3">Secreted protein</fullName>
    </recommendedName>
</protein>